<dbReference type="Gene3D" id="1.10.510.10">
    <property type="entry name" value="Transferase(Phosphotransferase) domain 1"/>
    <property type="match status" value="1"/>
</dbReference>
<dbReference type="EMBL" id="KN823683">
    <property type="protein sequence ID" value="KIO16083.1"/>
    <property type="molecule type" value="Genomic_DNA"/>
</dbReference>
<dbReference type="GO" id="GO:0005524">
    <property type="term" value="F:ATP binding"/>
    <property type="evidence" value="ECO:0007669"/>
    <property type="project" value="InterPro"/>
</dbReference>
<protein>
    <recommendedName>
        <fullName evidence="1">Protein kinase domain-containing protein</fullName>
    </recommendedName>
</protein>
<gene>
    <name evidence="2" type="ORF">M407DRAFT_233831</name>
</gene>
<dbReference type="SUPFAM" id="SSF56112">
    <property type="entry name" value="Protein kinase-like (PK-like)"/>
    <property type="match status" value="1"/>
</dbReference>
<keyword evidence="3" id="KW-1185">Reference proteome</keyword>
<name>A0A0C3K3T9_9AGAM</name>
<dbReference type="PROSITE" id="PS00108">
    <property type="entry name" value="PROTEIN_KINASE_ST"/>
    <property type="match status" value="1"/>
</dbReference>
<dbReference type="AlphaFoldDB" id="A0A0C3K3T9"/>
<dbReference type="InterPro" id="IPR011009">
    <property type="entry name" value="Kinase-like_dom_sf"/>
</dbReference>
<dbReference type="Pfam" id="PF07714">
    <property type="entry name" value="PK_Tyr_Ser-Thr"/>
    <property type="match status" value="1"/>
</dbReference>
<evidence type="ECO:0000313" key="3">
    <source>
        <dbReference type="Proteomes" id="UP000054248"/>
    </source>
</evidence>
<dbReference type="InterPro" id="IPR051681">
    <property type="entry name" value="Ser/Thr_Kinases-Pseudokinases"/>
</dbReference>
<dbReference type="PROSITE" id="PS50011">
    <property type="entry name" value="PROTEIN_KINASE_DOM"/>
    <property type="match status" value="1"/>
</dbReference>
<dbReference type="Proteomes" id="UP000054248">
    <property type="component" value="Unassembled WGS sequence"/>
</dbReference>
<dbReference type="OrthoDB" id="4062651at2759"/>
<dbReference type="SMART" id="SM00220">
    <property type="entry name" value="S_TKc"/>
    <property type="match status" value="1"/>
</dbReference>
<evidence type="ECO:0000259" key="1">
    <source>
        <dbReference type="PROSITE" id="PS50011"/>
    </source>
</evidence>
<accession>A0A0C3K3T9</accession>
<dbReference type="PIRSF" id="PIRSF000654">
    <property type="entry name" value="Integrin-linked_kinase"/>
    <property type="match status" value="1"/>
</dbReference>
<dbReference type="InterPro" id="IPR008271">
    <property type="entry name" value="Ser/Thr_kinase_AS"/>
</dbReference>
<reference evidence="2 3" key="1">
    <citation type="submission" date="2014-04" db="EMBL/GenBank/DDBJ databases">
        <authorList>
            <consortium name="DOE Joint Genome Institute"/>
            <person name="Kuo A."/>
            <person name="Girlanda M."/>
            <person name="Perotto S."/>
            <person name="Kohler A."/>
            <person name="Nagy L.G."/>
            <person name="Floudas D."/>
            <person name="Copeland A."/>
            <person name="Barry K.W."/>
            <person name="Cichocki N."/>
            <person name="Veneault-Fourrey C."/>
            <person name="LaButti K."/>
            <person name="Lindquist E.A."/>
            <person name="Lipzen A."/>
            <person name="Lundell T."/>
            <person name="Morin E."/>
            <person name="Murat C."/>
            <person name="Sun H."/>
            <person name="Tunlid A."/>
            <person name="Henrissat B."/>
            <person name="Grigoriev I.V."/>
            <person name="Hibbett D.S."/>
            <person name="Martin F."/>
            <person name="Nordberg H.P."/>
            <person name="Cantor M.N."/>
            <person name="Hua S.X."/>
        </authorList>
    </citation>
    <scope>NUCLEOTIDE SEQUENCE [LARGE SCALE GENOMIC DNA]</scope>
    <source>
        <strain evidence="2 3">MUT 4182</strain>
    </source>
</reference>
<sequence>RAFARELTIWSQLQHRCVAEFYGFWADFKVGHAWLISPWAPYGSVRDFVASRDLAIPERISLVYDTADGLEYLHSQSICHGDIKSANVLVNAERRAVLCDLGLARLHDENFARLESTGAFKGSLRWCSPELFNDQPRSSQSDMWAWAWLVWEIMTGRLPYHEAKADYAILAKIFEAKRPEVDNNVQLADCAELWDLMTKCWETEPTTRPTSAECRAVVSWMVRSTEKRYIVERHDRSPLPTVASLYTTCQRFG</sequence>
<dbReference type="InterPro" id="IPR000719">
    <property type="entry name" value="Prot_kinase_dom"/>
</dbReference>
<dbReference type="PRINTS" id="PR00109">
    <property type="entry name" value="TYRKINASE"/>
</dbReference>
<dbReference type="PANTHER" id="PTHR44329">
    <property type="entry name" value="SERINE/THREONINE-PROTEIN KINASE TNNI3K-RELATED"/>
    <property type="match status" value="1"/>
</dbReference>
<reference evidence="3" key="2">
    <citation type="submission" date="2015-01" db="EMBL/GenBank/DDBJ databases">
        <title>Evolutionary Origins and Diversification of the Mycorrhizal Mutualists.</title>
        <authorList>
            <consortium name="DOE Joint Genome Institute"/>
            <consortium name="Mycorrhizal Genomics Consortium"/>
            <person name="Kohler A."/>
            <person name="Kuo A."/>
            <person name="Nagy L.G."/>
            <person name="Floudas D."/>
            <person name="Copeland A."/>
            <person name="Barry K.W."/>
            <person name="Cichocki N."/>
            <person name="Veneault-Fourrey C."/>
            <person name="LaButti K."/>
            <person name="Lindquist E.A."/>
            <person name="Lipzen A."/>
            <person name="Lundell T."/>
            <person name="Morin E."/>
            <person name="Murat C."/>
            <person name="Riley R."/>
            <person name="Ohm R."/>
            <person name="Sun H."/>
            <person name="Tunlid A."/>
            <person name="Henrissat B."/>
            <person name="Grigoriev I.V."/>
            <person name="Hibbett D.S."/>
            <person name="Martin F."/>
        </authorList>
    </citation>
    <scope>NUCLEOTIDE SEQUENCE [LARGE SCALE GENOMIC DNA]</scope>
    <source>
        <strain evidence="3">MUT 4182</strain>
    </source>
</reference>
<feature type="non-terminal residue" evidence="2">
    <location>
        <position position="1"/>
    </location>
</feature>
<dbReference type="HOGENOM" id="CLU_000288_7_18_1"/>
<dbReference type="InterPro" id="IPR001245">
    <property type="entry name" value="Ser-Thr/Tyr_kinase_cat_dom"/>
</dbReference>
<feature type="domain" description="Protein kinase" evidence="1">
    <location>
        <begin position="1"/>
        <end position="221"/>
    </location>
</feature>
<dbReference type="GO" id="GO:0004674">
    <property type="term" value="F:protein serine/threonine kinase activity"/>
    <property type="evidence" value="ECO:0007669"/>
    <property type="project" value="TreeGrafter"/>
</dbReference>
<proteinExistence type="predicted"/>
<dbReference type="STRING" id="1051891.A0A0C3K3T9"/>
<evidence type="ECO:0000313" key="2">
    <source>
        <dbReference type="EMBL" id="KIO16083.1"/>
    </source>
</evidence>
<organism evidence="2 3">
    <name type="scientific">Tulasnella calospora MUT 4182</name>
    <dbReference type="NCBI Taxonomy" id="1051891"/>
    <lineage>
        <taxon>Eukaryota</taxon>
        <taxon>Fungi</taxon>
        <taxon>Dikarya</taxon>
        <taxon>Basidiomycota</taxon>
        <taxon>Agaricomycotina</taxon>
        <taxon>Agaricomycetes</taxon>
        <taxon>Cantharellales</taxon>
        <taxon>Tulasnellaceae</taxon>
        <taxon>Tulasnella</taxon>
    </lineage>
</organism>